<dbReference type="Proteomes" id="UP001309448">
    <property type="component" value="Unassembled WGS sequence"/>
</dbReference>
<proteinExistence type="predicted"/>
<keyword evidence="3" id="KW-1185">Reference proteome</keyword>
<comment type="caution">
    <text evidence="2">The sequence shown here is derived from an EMBL/GenBank/DDBJ whole genome shotgun (WGS) entry which is preliminary data.</text>
</comment>
<gene>
    <name evidence="2" type="ORF">P4U88_21900</name>
</gene>
<organism evidence="2 3">
    <name type="scientific">Bacillus paramycoides</name>
    <dbReference type="NCBI Taxonomy" id="2026194"/>
    <lineage>
        <taxon>Bacteria</taxon>
        <taxon>Bacillati</taxon>
        <taxon>Bacillota</taxon>
        <taxon>Bacilli</taxon>
        <taxon>Bacillales</taxon>
        <taxon>Bacillaceae</taxon>
        <taxon>Bacillus</taxon>
        <taxon>Bacillus cereus group</taxon>
    </lineage>
</organism>
<feature type="domain" description="DUF7018" evidence="1">
    <location>
        <begin position="51"/>
        <end position="162"/>
    </location>
</feature>
<evidence type="ECO:0000259" key="1">
    <source>
        <dbReference type="Pfam" id="PF22872"/>
    </source>
</evidence>
<dbReference type="Pfam" id="PF22872">
    <property type="entry name" value="DUF7018"/>
    <property type="match status" value="1"/>
</dbReference>
<protein>
    <recommendedName>
        <fullName evidence="1">DUF7018 domain-containing protein</fullName>
    </recommendedName>
</protein>
<dbReference type="InterPro" id="IPR053854">
    <property type="entry name" value="DUF7018"/>
</dbReference>
<accession>A0ABU6N057</accession>
<dbReference type="EMBL" id="JARMDB010000021">
    <property type="protein sequence ID" value="MED1568496.1"/>
    <property type="molecule type" value="Genomic_DNA"/>
</dbReference>
<evidence type="ECO:0000313" key="2">
    <source>
        <dbReference type="EMBL" id="MED1568496.1"/>
    </source>
</evidence>
<sequence>MRIKRLIGVTLPVLLLFGGCSSDKVNTKSESKPLQESKVDKVKPMDVGNYSVEEYINSLSDIALTMEDKVNEMDNLLVGEDLPFHNKHKYLKLAEELIDLSVQARELKVPKEFAEIHKDVDKAMQMYSKGFQYQIDYVKHPSPKDTNKAIEVITEAGNFWVETSERLGKEYGKVLSQ</sequence>
<dbReference type="RefSeq" id="WP_327921381.1">
    <property type="nucleotide sequence ID" value="NZ_JARMDB010000021.1"/>
</dbReference>
<reference evidence="2 3" key="1">
    <citation type="submission" date="2023-03" db="EMBL/GenBank/DDBJ databases">
        <title>Bacillus Genome Sequencing.</title>
        <authorList>
            <person name="Dunlap C."/>
        </authorList>
    </citation>
    <scope>NUCLEOTIDE SEQUENCE [LARGE SCALE GENOMIC DNA]</scope>
    <source>
        <strain evidence="2 3">B-615</strain>
    </source>
</reference>
<dbReference type="PROSITE" id="PS51257">
    <property type="entry name" value="PROKAR_LIPOPROTEIN"/>
    <property type="match status" value="1"/>
</dbReference>
<name>A0ABU6N057_9BACI</name>
<evidence type="ECO:0000313" key="3">
    <source>
        <dbReference type="Proteomes" id="UP001309448"/>
    </source>
</evidence>